<dbReference type="Gene3D" id="3.10.250.10">
    <property type="entry name" value="SRCR-like domain"/>
    <property type="match status" value="1"/>
</dbReference>
<evidence type="ECO:0000256" key="2">
    <source>
        <dbReference type="ARBA" id="ARBA00004316"/>
    </source>
</evidence>
<feature type="domain" description="F5/8 type C" evidence="15">
    <location>
        <begin position="28"/>
        <end position="185"/>
    </location>
</feature>
<dbReference type="PRINTS" id="PR00258">
    <property type="entry name" value="SPERACTRCPTR"/>
</dbReference>
<dbReference type="SMART" id="SM00181">
    <property type="entry name" value="EGF"/>
    <property type="match status" value="4"/>
</dbReference>
<evidence type="ECO:0000256" key="1">
    <source>
        <dbReference type="ARBA" id="ARBA00004167"/>
    </source>
</evidence>
<evidence type="ECO:0000256" key="7">
    <source>
        <dbReference type="ARBA" id="ARBA00023136"/>
    </source>
</evidence>
<keyword evidence="7" id="KW-0472">Membrane</keyword>
<dbReference type="InterPro" id="IPR053243">
    <property type="entry name" value="SJ_maturation_regulator"/>
</dbReference>
<dbReference type="CDD" id="cd00102">
    <property type="entry name" value="IPT"/>
    <property type="match status" value="1"/>
</dbReference>
<dbReference type="Pfam" id="PF01833">
    <property type="entry name" value="TIG"/>
    <property type="match status" value="1"/>
</dbReference>
<dbReference type="SMART" id="SM00231">
    <property type="entry name" value="FA58C"/>
    <property type="match status" value="1"/>
</dbReference>
<dbReference type="InterPro" id="IPR000421">
    <property type="entry name" value="FA58C"/>
</dbReference>
<dbReference type="PANTHER" id="PTHR47653:SF1">
    <property type="entry name" value="DELETED IN MALIGNANT BRAIN TUMORS 1 PROTEIN"/>
    <property type="match status" value="1"/>
</dbReference>
<keyword evidence="3" id="KW-0812">Transmembrane</keyword>
<dbReference type="PROSITE" id="PS50022">
    <property type="entry name" value="FA58C_3"/>
    <property type="match status" value="1"/>
</dbReference>
<keyword evidence="18" id="KW-1185">Reference proteome</keyword>
<feature type="compositionally biased region" description="Low complexity" evidence="13">
    <location>
        <begin position="783"/>
        <end position="807"/>
    </location>
</feature>
<evidence type="ECO:0000256" key="4">
    <source>
        <dbReference type="ARBA" id="ARBA00022729"/>
    </source>
</evidence>
<dbReference type="Gene3D" id="2.60.120.260">
    <property type="entry name" value="Galactose-binding domain-like"/>
    <property type="match status" value="1"/>
</dbReference>
<dbReference type="GO" id="GO:0042995">
    <property type="term" value="C:cell projection"/>
    <property type="evidence" value="ECO:0007669"/>
    <property type="project" value="UniProtKB-SubCell"/>
</dbReference>
<dbReference type="InterPro" id="IPR002909">
    <property type="entry name" value="IPT_dom"/>
</dbReference>
<feature type="disulfide bond" evidence="12">
    <location>
        <begin position="1380"/>
        <end position="1390"/>
    </location>
</feature>
<evidence type="ECO:0000256" key="11">
    <source>
        <dbReference type="PROSITE-ProRule" id="PRU00076"/>
    </source>
</evidence>
<feature type="signal peptide" evidence="14">
    <location>
        <begin position="1"/>
        <end position="21"/>
    </location>
</feature>
<keyword evidence="8 12" id="KW-1015">Disulfide bond</keyword>
<dbReference type="OrthoDB" id="6131821at2759"/>
<dbReference type="InterPro" id="IPR011050">
    <property type="entry name" value="Pectin_lyase_fold/virulence"/>
</dbReference>
<feature type="chain" id="PRO_5015159962" evidence="14">
    <location>
        <begin position="22"/>
        <end position="3194"/>
    </location>
</feature>
<evidence type="ECO:0000256" key="6">
    <source>
        <dbReference type="ARBA" id="ARBA00022989"/>
    </source>
</evidence>
<evidence type="ECO:0000256" key="13">
    <source>
        <dbReference type="SAM" id="MobiDB-lite"/>
    </source>
</evidence>
<feature type="domain" description="EGF-like" evidence="16">
    <location>
        <begin position="2113"/>
        <end position="2147"/>
    </location>
</feature>
<keyword evidence="11" id="KW-0245">EGF-like domain</keyword>
<dbReference type="InterPro" id="IPR036772">
    <property type="entry name" value="SRCR-like_dom_sf"/>
</dbReference>
<evidence type="ECO:0000256" key="5">
    <source>
        <dbReference type="ARBA" id="ARBA00022737"/>
    </source>
</evidence>
<accession>A0A2R2MQD3</accession>
<evidence type="ECO:0000256" key="9">
    <source>
        <dbReference type="ARBA" id="ARBA00023180"/>
    </source>
</evidence>
<keyword evidence="9" id="KW-0325">Glycoprotein</keyword>
<dbReference type="Pfam" id="PF00530">
    <property type="entry name" value="SRCR"/>
    <property type="match status" value="1"/>
</dbReference>
<dbReference type="SUPFAM" id="SSF81296">
    <property type="entry name" value="E set domains"/>
    <property type="match status" value="1"/>
</dbReference>
<evidence type="ECO:0000256" key="12">
    <source>
        <dbReference type="PROSITE-ProRule" id="PRU00196"/>
    </source>
</evidence>
<dbReference type="InterPro" id="IPR013783">
    <property type="entry name" value="Ig-like_fold"/>
</dbReference>
<dbReference type="InterPro" id="IPR013111">
    <property type="entry name" value="EGF_extracell"/>
</dbReference>
<gene>
    <name evidence="19" type="primary">LOC106176343</name>
</gene>
<evidence type="ECO:0000256" key="3">
    <source>
        <dbReference type="ARBA" id="ARBA00022692"/>
    </source>
</evidence>
<feature type="domain" description="EGF-like" evidence="16">
    <location>
        <begin position="2181"/>
        <end position="2215"/>
    </location>
</feature>
<feature type="disulfide bond" evidence="11">
    <location>
        <begin position="2137"/>
        <end position="2146"/>
    </location>
</feature>
<comment type="subcellular location">
    <subcellularLocation>
        <location evidence="2">Cell projection</location>
    </subcellularLocation>
    <subcellularLocation>
        <location evidence="1">Membrane</location>
        <topology evidence="1">Single-pass membrane protein</topology>
    </subcellularLocation>
</comment>
<dbReference type="InterPro" id="IPR002049">
    <property type="entry name" value="LE_dom"/>
</dbReference>
<dbReference type="PROSITE" id="PS00022">
    <property type="entry name" value="EGF_1"/>
    <property type="match status" value="2"/>
</dbReference>
<dbReference type="SMART" id="SM00710">
    <property type="entry name" value="PbH1"/>
    <property type="match status" value="20"/>
</dbReference>
<dbReference type="RefSeq" id="XP_023932459.1">
    <property type="nucleotide sequence ID" value="XM_024076691.1"/>
</dbReference>
<dbReference type="SUPFAM" id="SSF49785">
    <property type="entry name" value="Galactose-binding domain-like"/>
    <property type="match status" value="1"/>
</dbReference>
<dbReference type="FunFam" id="3.10.250.10:FF:000016">
    <property type="entry name" value="Scavenger receptor cysteine-rich protein type 12"/>
    <property type="match status" value="1"/>
</dbReference>
<dbReference type="PROSITE" id="PS50287">
    <property type="entry name" value="SRCR_2"/>
    <property type="match status" value="1"/>
</dbReference>
<dbReference type="PROSITE" id="PS50026">
    <property type="entry name" value="EGF_3"/>
    <property type="match status" value="2"/>
</dbReference>
<comment type="caution">
    <text evidence="12">Lacks conserved residue(s) required for the propagation of feature annotation.</text>
</comment>
<evidence type="ECO:0000259" key="16">
    <source>
        <dbReference type="PROSITE" id="PS50026"/>
    </source>
</evidence>
<dbReference type="Proteomes" id="UP000085678">
    <property type="component" value="Unplaced"/>
</dbReference>
<dbReference type="InterPro" id="IPR014756">
    <property type="entry name" value="Ig_E-set"/>
</dbReference>
<dbReference type="KEGG" id="lak:106176343"/>
<evidence type="ECO:0000259" key="17">
    <source>
        <dbReference type="PROSITE" id="PS50287"/>
    </source>
</evidence>
<evidence type="ECO:0000259" key="15">
    <source>
        <dbReference type="PROSITE" id="PS50022"/>
    </source>
</evidence>
<evidence type="ECO:0000313" key="19">
    <source>
        <dbReference type="RefSeq" id="XP_023932459.1"/>
    </source>
</evidence>
<feature type="disulfide bond" evidence="11">
    <location>
        <begin position="2205"/>
        <end position="2214"/>
    </location>
</feature>
<evidence type="ECO:0000256" key="14">
    <source>
        <dbReference type="SAM" id="SignalP"/>
    </source>
</evidence>
<dbReference type="GO" id="GO:0016020">
    <property type="term" value="C:membrane"/>
    <property type="evidence" value="ECO:0007669"/>
    <property type="project" value="UniProtKB-SubCell"/>
</dbReference>
<keyword evidence="6" id="KW-1133">Transmembrane helix</keyword>
<dbReference type="SUPFAM" id="SSF56487">
    <property type="entry name" value="SRCR-like"/>
    <property type="match status" value="1"/>
</dbReference>
<dbReference type="Gene3D" id="2.160.20.10">
    <property type="entry name" value="Single-stranded right-handed beta-helix, Pectin lyase-like"/>
    <property type="match status" value="3"/>
</dbReference>
<keyword evidence="10" id="KW-0966">Cell projection</keyword>
<keyword evidence="5" id="KW-0677">Repeat</keyword>
<dbReference type="InterPro" id="IPR001190">
    <property type="entry name" value="SRCR"/>
</dbReference>
<dbReference type="Gene3D" id="2.10.25.10">
    <property type="entry name" value="Laminin"/>
    <property type="match status" value="2"/>
</dbReference>
<dbReference type="InterPro" id="IPR006626">
    <property type="entry name" value="PbH1"/>
</dbReference>
<evidence type="ECO:0000256" key="10">
    <source>
        <dbReference type="ARBA" id="ARBA00023273"/>
    </source>
</evidence>
<organism evidence="18 19">
    <name type="scientific">Lingula anatina</name>
    <name type="common">Brachiopod</name>
    <name type="synonym">Lingula unguis</name>
    <dbReference type="NCBI Taxonomy" id="7574"/>
    <lineage>
        <taxon>Eukaryota</taxon>
        <taxon>Metazoa</taxon>
        <taxon>Spiralia</taxon>
        <taxon>Lophotrochozoa</taxon>
        <taxon>Brachiopoda</taxon>
        <taxon>Linguliformea</taxon>
        <taxon>Lingulata</taxon>
        <taxon>Lingulida</taxon>
        <taxon>Linguloidea</taxon>
        <taxon>Lingulidae</taxon>
        <taxon>Lingula</taxon>
    </lineage>
</organism>
<dbReference type="SMART" id="SM00202">
    <property type="entry name" value="SR"/>
    <property type="match status" value="1"/>
</dbReference>
<sequence length="3194" mass="349779">MQWTGVLKLLLFMSYAHGSASQQMSCPGGGSALGMEDGRITDQQLSASSIYTADSTPQMARLNNTASGYRGAWVPRWDHSYANEYLMIDMLVPHIITGIAVQNGGANWINYWMKEFEIMYGNDNLSWRKYQRVEGEDMVFAGISSHARDDIMTYTLDRPFSARYIVVSATSWQNAPALRMELYGCHDPNPSSATYTLVQADIVTPSTWSPSQSPFVLNRPITVTANGQLTIQAGVDVILNSTSAGFFVQGCFRTEGLQGFEVRFMSSDKSSALGRRGNFWTGIKIQMQTCEVIDLSHTLIQGAEIGLNLLTSGAVLNMDHVFVRHCSSDGVRLASVNLTMNYSEASNCGVDGVKYNGNGNISVIGSRFTDNYNQGFYFYRTSGSTNRITFDKCYFRSTRNRLLYLYQMVSTVIQIENSTFISGYNSGLEISTSNDNNNGANISVTNSSFSGRSNTLYVKDRFRSPITPNTYVVAGNVFNGAVHLDWLNYRNPNQKLTFHNNTLNSSTNNPLYIYRVRGQANFTSNRFLNNGYRSLIILRDDAPPLTIRDNVFLQNSGPSVLEVSRITGDAFLGKIERNIFRNNSATVTLELSGKANATVNENTFDNFAANREVQIAKSWNRTQSMDMRYNYWGTADPHNISFRVDDFYINNRKAVAKLSPYLTTDNATKANGPFGTIERQYNSTESDGIGGVLIGDTSIAPVTLPNGTAVPINVKYTIYVPQGASLTIDPGVSLKFLENRGIVVDGVLNINGIASDMVKLTPVLYQSPWGGIVFTELTGPEPITTTTPTKTTSTTTHKTGWSTSTETPCEGYPEVPCGDNTDYAVRRKRMAEANSMGMSTLNYMNISRGSTCVEVLGGRGLVLLNSRLDSCTQAGISITTGSADQTIVIKNTTLMNMPSRKGMVIGANSDSGATILDVQGSKFLSNSFISISCSECHISFENSTFFGNTILLLLTQIYSSSRKDLEYRFVGNHFETTAWSTSHIMHINVERATDNSQVKFINNTVISNNRYNTIYFEKERYTDPFYNISGNYFTSPRGVSMRFYLEGLTNGSVKGNYFNNTAGAIQFQGSCCYSSPKLFEITENVFADTTNGGTLIDLNTYFVRNREVVVKENTFVNNTVSQYIITMRSIDANITGNFFDNPGSTYDLGVTFSYNENDAANAKNNWWGGPGFSHVIGRIFDYEDNPSRGRVEFQPYLNARNLSALSDLEPPFVIGPGRIGGTVKGEEILTAADSPYEVVRDILVPETSTLTIEPGASILFHPGIGMDVKGELMSTGAPDNPVKMTGLGGGSWKGITFEQYLPDPYLRAANGSGPHEGRLEVFFNNTWQLVCGTYGWDMRAAQVACRQLGYGEALEFFRTETVSRFTRGKLREYHMTSMNCNGDEHFLQECSIAVNIRYCSDSNLASVVCNQSATIPTNRSSLVHTVVSNTTRGVSVRGSPPVFKGIEITYSSQNGLTFSGYIPEETAVSDCIIANSGADGVSFTGVSDSRQNHGISIRNCTISNNAKRGSYIYRTDIALSNSSIHDNGEQGVYERRVLNTEIQNVDFVRNKQGAVYLTDTSDLGTLIVHDSSFKNNSGSVLYIEIPSNSRPNVSIARNVFTWNDGQPRGLSYYGTYGVIDLRFYFYTQNITGSYSIMKNSMENNLAEFVVRLWSNARDNYGVGEDISIIDNIFKNTSRRIYYREVNSVTLENVYNVSINRNVFSNPLATREFVAPKYKPTEYIDVSENCWDVSEAVDVYKRVLSIYEDTTRADVQLWPMFLNGTCGDVAPTQRPVRWGFSNIQDSGGEVDSLIDLGTVQGTVILGRSVVIRPKGVLSATIGSNLTLRFKAGRGLIIAGQMLLDNPRGSPVVFTSDSPTSSSSGRWNGIIFEPKDGQHSLSFVTISRATTCLTIRRANFTVGSVVVTDCSGVGISSALNDRASFVKIFNSTVNAARSQGIRMTGQGDLNLDNVLVKDTGSHAIEYSAAGDLIVTNSVVNKSSSYGIIRSSRNGGVQIMNSQITEIRRSGIQLSAYMDYINIEGNYIARTSSYYSNDWALALYSISYPVTVKNNTIESNTAAYDLRAFYTDDEILDARHNWWGSSDHNQVKSRIQDREVNANYGNVSYVPFLLSPEFSCNNVNNCSGNGVCIRPDTCECNIGRKGADCSQASCAQVFECQGRGTCVGPNTCQCDSGWMPPDCVRATCEGRNNCSNHGLCIEPNRCRCFTRYQGVNCSECSGNHWGPECRPCQPCVHGSCDQQTGSCVCSGPNWTGDQCNRCSPKFYGPACLSLMRVLSVAPDGGPDIGGTVVRVTGHNFPNSTEYSCRFGSVETPGTWISTEQVTCKAPKQNPNTVRIAIRSQNDGSFSTELVFFTYYGICPASACGRLYQPPRGICSFGECLCSKPWSGDNCTVLRLAPKIANIPNLVVTEGESVKIPLSLTEGSTPVEWRLLGSPSGMALDSGSQIIRWDSAVASPAPYTVGVSAQNDIGSDRRQFNLTVRRSYEAELDPVNYGPFISATPTLLTGRVNFIESSPFRNSPVPVKVVVVSQTSGSRRVLSATTFAHSNTFFVRFYPSSSEAGIYVAGASHPKDPQDYNQTRWSFLGMTVSPRYLRVGGYLGFYSYNESMKVTNHGGDRLHNVTVQIPEFVTGIVTLKPTGEGVCTSFPCSLKRVFQPGEEISLDLDFSVTQSASGYFEVAFVSGEQVYASGQVNYNFQPKMPTLTLTPSSIRTSISRGKTRLFEVNVTNSGLATAHNIYVDLGSVDILSVASFSKKGDPSTEDIKFHLDQGESATLVLSALIQQDASLGQTVGNILVRSDEVGSSINFRITTTSTRLVDIYVLVEDEYTYFGTNRSYLANATVHLRNKLENIRLTAKSNASGIAVFKDVAESFYDVYAEAEKHTPLSKVIAANEDQNLVRMFLERTGVTYNWRVEPVTFEDRYVITLEADFETQVPMPVVTIDPKELDLDVLERCAYGNSITFTVTNHGLIRADDFQFTLPDANAHPFLRFAMAQDGPIGGIPANTSVQFSVLVYGCGAQADEATGLVPVVVRQRRAFGGTVCSSGFSFTGSYSYICDTKRTRSFSVPARPRTARPACISIIINPPRGVGGPGGGPIGGCCAGSSSLTVTVTQDVSCEKCVLNVVDCILGNVPPFPFSCGYTIGTKARPGALGNGGAVGWAKDVADVVFACVPALSVLSSIWGGIRRLGFLHIAI</sequence>
<dbReference type="InParanoid" id="A0A2R2MQD3"/>
<evidence type="ECO:0000256" key="8">
    <source>
        <dbReference type="ARBA" id="ARBA00023157"/>
    </source>
</evidence>
<dbReference type="InterPro" id="IPR012334">
    <property type="entry name" value="Pectin_lyas_fold"/>
</dbReference>
<dbReference type="InterPro" id="IPR008979">
    <property type="entry name" value="Galactose-bd-like_sf"/>
</dbReference>
<proteinExistence type="predicted"/>
<dbReference type="GeneID" id="106176343"/>
<name>A0A2R2MQD3_LINAN</name>
<dbReference type="CDD" id="cd00057">
    <property type="entry name" value="FA58C"/>
    <property type="match status" value="1"/>
</dbReference>
<dbReference type="Gene3D" id="2.60.40.10">
    <property type="entry name" value="Immunoglobulins"/>
    <property type="match status" value="2"/>
</dbReference>
<reference evidence="19" key="1">
    <citation type="submission" date="2025-08" db="UniProtKB">
        <authorList>
            <consortium name="RefSeq"/>
        </authorList>
    </citation>
    <scope>IDENTIFICATION</scope>
    <source>
        <tissue evidence="19">Gonads</tissue>
    </source>
</reference>
<feature type="domain" description="SRCR" evidence="17">
    <location>
        <begin position="1306"/>
        <end position="1410"/>
    </location>
</feature>
<dbReference type="Pfam" id="PF13229">
    <property type="entry name" value="Beta_helix"/>
    <property type="match status" value="3"/>
</dbReference>
<dbReference type="InterPro" id="IPR000742">
    <property type="entry name" value="EGF"/>
</dbReference>
<dbReference type="Pfam" id="PF07974">
    <property type="entry name" value="EGF_2"/>
    <property type="match status" value="1"/>
</dbReference>
<keyword evidence="4 14" id="KW-0732">Signal</keyword>
<dbReference type="GO" id="GO:0045217">
    <property type="term" value="P:cell-cell junction maintenance"/>
    <property type="evidence" value="ECO:0007669"/>
    <property type="project" value="TreeGrafter"/>
</dbReference>
<feature type="region of interest" description="Disordered" evidence="13">
    <location>
        <begin position="783"/>
        <end position="809"/>
    </location>
</feature>
<evidence type="ECO:0000313" key="18">
    <source>
        <dbReference type="Proteomes" id="UP000085678"/>
    </source>
</evidence>
<dbReference type="PANTHER" id="PTHR47653">
    <property type="entry name" value="PROTEIN BARK BEETLE"/>
    <property type="match status" value="1"/>
</dbReference>
<dbReference type="CDD" id="cd00055">
    <property type="entry name" value="EGF_Lam"/>
    <property type="match status" value="1"/>
</dbReference>
<dbReference type="SUPFAM" id="SSF51126">
    <property type="entry name" value="Pectin lyase-like"/>
    <property type="match status" value="4"/>
</dbReference>
<dbReference type="Pfam" id="PF00754">
    <property type="entry name" value="F5_F8_type_C"/>
    <property type="match status" value="1"/>
</dbReference>
<dbReference type="InterPro" id="IPR039448">
    <property type="entry name" value="Beta_helix"/>
</dbReference>
<protein>
    <submittedName>
        <fullName evidence="19">Uncharacterized protein LOC106176343</fullName>
    </submittedName>
</protein>